<proteinExistence type="predicted"/>
<dbReference type="Gene3D" id="3.40.50.1000">
    <property type="entry name" value="HAD superfamily/HAD-like"/>
    <property type="match status" value="1"/>
</dbReference>
<dbReference type="InterPro" id="IPR023214">
    <property type="entry name" value="HAD_sf"/>
</dbReference>
<evidence type="ECO:0000313" key="1">
    <source>
        <dbReference type="EMBL" id="TQL65040.1"/>
    </source>
</evidence>
<gene>
    <name evidence="1" type="ORF">FB461_1573</name>
</gene>
<evidence type="ECO:0000313" key="2">
    <source>
        <dbReference type="Proteomes" id="UP000315389"/>
    </source>
</evidence>
<dbReference type="Pfam" id="PF13419">
    <property type="entry name" value="HAD_2"/>
    <property type="match status" value="1"/>
</dbReference>
<name>A0A542ZXU9_RARFA</name>
<dbReference type="PANTHER" id="PTHR43434">
    <property type="entry name" value="PHOSPHOGLYCOLATE PHOSPHATASE"/>
    <property type="match status" value="1"/>
</dbReference>
<dbReference type="AlphaFoldDB" id="A0A542ZXU9"/>
<dbReference type="InterPro" id="IPR036412">
    <property type="entry name" value="HAD-like_sf"/>
</dbReference>
<dbReference type="EMBL" id="VFOS01000001">
    <property type="protein sequence ID" value="TQL65040.1"/>
    <property type="molecule type" value="Genomic_DNA"/>
</dbReference>
<organism evidence="1 2">
    <name type="scientific">Rarobacter faecitabidus</name>
    <dbReference type="NCBI Taxonomy" id="13243"/>
    <lineage>
        <taxon>Bacteria</taxon>
        <taxon>Bacillati</taxon>
        <taxon>Actinomycetota</taxon>
        <taxon>Actinomycetes</taxon>
        <taxon>Micrococcales</taxon>
        <taxon>Rarobacteraceae</taxon>
        <taxon>Rarobacter</taxon>
    </lineage>
</organism>
<sequence length="270" mass="27971">MPGNPIDSTLAAGISAQRVTASEGALVLIDLDGTLVDSGDGILASLRVAFDEAGVPRPGEAELRRFLGPPIYYSLDALGITGEPADRVVAAYRQHYHDVGMHQSAAFAGIPAALDRMRTELESSATGSVRLVVATSKPETYAKRIVQLSGLAPHLDAVYGASLDGTRTSKADVIAHALHGEAAYHGEAVYHSEAAYQADTADTVPDRRIMIGDRKFDVLGAAAHGIATIGVLWGYGDAEELVGAGAVLIAHSPAELPTLVVAAALTSPTA</sequence>
<dbReference type="Proteomes" id="UP000315389">
    <property type="component" value="Unassembled WGS sequence"/>
</dbReference>
<dbReference type="RefSeq" id="WP_246046073.1">
    <property type="nucleotide sequence ID" value="NZ_BAAASV010000002.1"/>
</dbReference>
<comment type="caution">
    <text evidence="1">The sequence shown here is derived from an EMBL/GenBank/DDBJ whole genome shotgun (WGS) entry which is preliminary data.</text>
</comment>
<dbReference type="Gene3D" id="1.10.150.240">
    <property type="entry name" value="Putative phosphatase, domain 2"/>
    <property type="match status" value="1"/>
</dbReference>
<dbReference type="SUPFAM" id="SSF56784">
    <property type="entry name" value="HAD-like"/>
    <property type="match status" value="1"/>
</dbReference>
<dbReference type="GO" id="GO:0005829">
    <property type="term" value="C:cytosol"/>
    <property type="evidence" value="ECO:0007669"/>
    <property type="project" value="TreeGrafter"/>
</dbReference>
<dbReference type="PANTHER" id="PTHR43434:SF20">
    <property type="entry name" value="5'-NUCLEOTIDASE"/>
    <property type="match status" value="1"/>
</dbReference>
<dbReference type="InterPro" id="IPR041492">
    <property type="entry name" value="HAD_2"/>
</dbReference>
<dbReference type="GO" id="GO:0004713">
    <property type="term" value="F:protein tyrosine kinase activity"/>
    <property type="evidence" value="ECO:0007669"/>
    <property type="project" value="TreeGrafter"/>
</dbReference>
<reference evidence="1 2" key="1">
    <citation type="submission" date="2019-06" db="EMBL/GenBank/DDBJ databases">
        <title>Sequencing the genomes of 1000 actinobacteria strains.</title>
        <authorList>
            <person name="Klenk H.-P."/>
        </authorList>
    </citation>
    <scope>NUCLEOTIDE SEQUENCE [LARGE SCALE GENOMIC DNA]</scope>
    <source>
        <strain evidence="1 2">DSM 4813</strain>
    </source>
</reference>
<protein>
    <submittedName>
        <fullName evidence="1">Phosphoglycolate phosphatase</fullName>
    </submittedName>
</protein>
<keyword evidence="2" id="KW-1185">Reference proteome</keyword>
<dbReference type="InterPro" id="IPR023198">
    <property type="entry name" value="PGP-like_dom2"/>
</dbReference>
<dbReference type="SFLD" id="SFLDG01129">
    <property type="entry name" value="C1.5:_HAD__Beta-PGM__Phosphata"/>
    <property type="match status" value="1"/>
</dbReference>
<accession>A0A542ZXU9</accession>
<dbReference type="InterPro" id="IPR050155">
    <property type="entry name" value="HAD-like_hydrolase_sf"/>
</dbReference>
<dbReference type="SFLD" id="SFLDS00003">
    <property type="entry name" value="Haloacid_Dehalogenase"/>
    <property type="match status" value="1"/>
</dbReference>